<comment type="subcellular location">
    <subcellularLocation>
        <location evidence="1 2 3">Nucleus</location>
    </subcellularLocation>
</comment>
<dbReference type="PANTHER" id="PTHR24333">
    <property type="entry name" value="HOMEO BOX HB9 LIKE A-RELATED"/>
    <property type="match status" value="1"/>
</dbReference>
<proteinExistence type="predicted"/>
<dbReference type="CDD" id="cd00086">
    <property type="entry name" value="homeodomain"/>
    <property type="match status" value="1"/>
</dbReference>
<keyword evidence="2 3" id="KW-0539">Nucleus</keyword>
<keyword evidence="2 3" id="KW-0371">Homeobox</keyword>
<dbReference type="AlphaFoldDB" id="A0A8B8G1K8"/>
<feature type="DNA-binding region" description="Homeobox" evidence="2">
    <location>
        <begin position="123"/>
        <end position="182"/>
    </location>
</feature>
<keyword evidence="2 3" id="KW-0238">DNA-binding</keyword>
<dbReference type="Proteomes" id="UP000694846">
    <property type="component" value="Unplaced"/>
</dbReference>
<dbReference type="GeneID" id="112688083"/>
<dbReference type="PROSITE" id="PS50071">
    <property type="entry name" value="HOMEOBOX_2"/>
    <property type="match status" value="1"/>
</dbReference>
<dbReference type="RefSeq" id="XP_025416882.1">
    <property type="nucleotide sequence ID" value="XM_025561097.1"/>
</dbReference>
<dbReference type="GO" id="GO:0005634">
    <property type="term" value="C:nucleus"/>
    <property type="evidence" value="ECO:0007669"/>
    <property type="project" value="UniProtKB-SubCell"/>
</dbReference>
<protein>
    <submittedName>
        <fullName evidence="6">Paired mesoderm homeobox protein 2-like</fullName>
    </submittedName>
</protein>
<dbReference type="InterPro" id="IPR050848">
    <property type="entry name" value="Homeobox_TF"/>
</dbReference>
<dbReference type="SMART" id="SM00389">
    <property type="entry name" value="HOX"/>
    <property type="match status" value="1"/>
</dbReference>
<keyword evidence="5" id="KW-1185">Reference proteome</keyword>
<evidence type="ECO:0000259" key="4">
    <source>
        <dbReference type="PROSITE" id="PS50071"/>
    </source>
</evidence>
<accession>A0A8B8G1K8</accession>
<dbReference type="SUPFAM" id="SSF46689">
    <property type="entry name" value="Homeodomain-like"/>
    <property type="match status" value="1"/>
</dbReference>
<evidence type="ECO:0000313" key="6">
    <source>
        <dbReference type="RefSeq" id="XP_025416882.1"/>
    </source>
</evidence>
<evidence type="ECO:0000256" key="2">
    <source>
        <dbReference type="PROSITE-ProRule" id="PRU00108"/>
    </source>
</evidence>
<sequence length="287" mass="33162">MDIQDELLRYIEIQHQQSWQTLDNLQQEIQHTQQKLQNLQQVQSLGKFTTATTCSYSQEEQFQQSQQVLEKRSQDQPMLIFDNIEPSHNIENPNYMNMRPSLFPNTVTSTVHSQNMCNCSKRLKKERTTYSSKQLFHLEEMFKVDPKLSTADKRKLSTELKLTEKKIMTWFSNRRAKEKRLKMSSSMGLKILQPGDSAVSQPGGGPSCSYLAPSHNDRVQIMNTDFVSTPYPNNASTSGSYSMVSEIYQNQTNSTLAHQFEEVYINLKESNVCPISEQSYENYSILE</sequence>
<evidence type="ECO:0000256" key="1">
    <source>
        <dbReference type="ARBA" id="ARBA00004123"/>
    </source>
</evidence>
<reference evidence="6" key="1">
    <citation type="submission" date="2025-08" db="UniProtKB">
        <authorList>
            <consortium name="RefSeq"/>
        </authorList>
    </citation>
    <scope>IDENTIFICATION</scope>
    <source>
        <tissue evidence="6">Whole body</tissue>
    </source>
</reference>
<dbReference type="InterPro" id="IPR001356">
    <property type="entry name" value="HD"/>
</dbReference>
<organism evidence="5 6">
    <name type="scientific">Sipha flava</name>
    <name type="common">yellow sugarcane aphid</name>
    <dbReference type="NCBI Taxonomy" id="143950"/>
    <lineage>
        <taxon>Eukaryota</taxon>
        <taxon>Metazoa</taxon>
        <taxon>Ecdysozoa</taxon>
        <taxon>Arthropoda</taxon>
        <taxon>Hexapoda</taxon>
        <taxon>Insecta</taxon>
        <taxon>Pterygota</taxon>
        <taxon>Neoptera</taxon>
        <taxon>Paraneoptera</taxon>
        <taxon>Hemiptera</taxon>
        <taxon>Sternorrhyncha</taxon>
        <taxon>Aphidomorpha</taxon>
        <taxon>Aphidoidea</taxon>
        <taxon>Aphididae</taxon>
        <taxon>Sipha</taxon>
    </lineage>
</organism>
<evidence type="ECO:0000313" key="5">
    <source>
        <dbReference type="Proteomes" id="UP000694846"/>
    </source>
</evidence>
<dbReference type="Gene3D" id="1.10.10.60">
    <property type="entry name" value="Homeodomain-like"/>
    <property type="match status" value="1"/>
</dbReference>
<evidence type="ECO:0000256" key="3">
    <source>
        <dbReference type="RuleBase" id="RU000682"/>
    </source>
</evidence>
<dbReference type="GO" id="GO:0003677">
    <property type="term" value="F:DNA binding"/>
    <property type="evidence" value="ECO:0007669"/>
    <property type="project" value="UniProtKB-UniRule"/>
</dbReference>
<dbReference type="InterPro" id="IPR009057">
    <property type="entry name" value="Homeodomain-like_sf"/>
</dbReference>
<dbReference type="PANTHER" id="PTHR24333:SF5">
    <property type="entry name" value="VENT HOMEOBOX"/>
    <property type="match status" value="1"/>
</dbReference>
<feature type="domain" description="Homeobox" evidence="4">
    <location>
        <begin position="121"/>
        <end position="181"/>
    </location>
</feature>
<name>A0A8B8G1K8_9HEMI</name>
<gene>
    <name evidence="6" type="primary">LOC112688083</name>
</gene>
<dbReference type="Pfam" id="PF00046">
    <property type="entry name" value="Homeodomain"/>
    <property type="match status" value="1"/>
</dbReference>